<keyword evidence="3" id="KW-0808">Transferase</keyword>
<evidence type="ECO:0000256" key="1">
    <source>
        <dbReference type="ARBA" id="ARBA00022527"/>
    </source>
</evidence>
<comment type="caution">
    <text evidence="3">The sequence shown here is derived from an EMBL/GenBank/DDBJ whole genome shotgun (WGS) entry which is preliminary data.</text>
</comment>
<dbReference type="InterPro" id="IPR050267">
    <property type="entry name" value="Anti-sigma-factor_SerPK"/>
</dbReference>
<dbReference type="Gene3D" id="3.30.565.10">
    <property type="entry name" value="Histidine kinase-like ATPase, C-terminal domain"/>
    <property type="match status" value="1"/>
</dbReference>
<feature type="domain" description="Histidine kinase/HSP90-like ATPase" evidence="2">
    <location>
        <begin position="18"/>
        <end position="145"/>
    </location>
</feature>
<accession>A0A327YFE3</accession>
<dbReference type="Pfam" id="PF13581">
    <property type="entry name" value="HATPase_c_2"/>
    <property type="match status" value="1"/>
</dbReference>
<dbReference type="RefSeq" id="WP_009502841.1">
    <property type="nucleotide sequence ID" value="NZ_LIGK01000005.1"/>
</dbReference>
<sequence length="162" mass="17895">MVDNPIPATPVIFETELASTARKVRGVLDQISGVLDRLGWNAAACGVVELVLAEALNNIVEHAYSECPDGGIMLRMTAGPEFADLTLQDRGTAMPDYRIPAGRIVELGNRCDDLPEGGFGWYLIRTLAEDICYSRENDENRLEIRICRHTHEGIKGAQQDLR</sequence>
<dbReference type="InterPro" id="IPR003594">
    <property type="entry name" value="HATPase_dom"/>
</dbReference>
<evidence type="ECO:0000313" key="4">
    <source>
        <dbReference type="Proteomes" id="UP000249165"/>
    </source>
</evidence>
<gene>
    <name evidence="3" type="ORF">ATI53_101185</name>
</gene>
<dbReference type="Proteomes" id="UP000249165">
    <property type="component" value="Unassembled WGS sequence"/>
</dbReference>
<dbReference type="GO" id="GO:0004674">
    <property type="term" value="F:protein serine/threonine kinase activity"/>
    <property type="evidence" value="ECO:0007669"/>
    <property type="project" value="UniProtKB-KW"/>
</dbReference>
<dbReference type="AlphaFoldDB" id="A0A327YFE3"/>
<name>A0A327YFE3_9RHOB</name>
<protein>
    <submittedName>
        <fullName evidence="3">Serine/threonine-protein kinase RsbW</fullName>
    </submittedName>
</protein>
<dbReference type="OrthoDB" id="9792240at2"/>
<keyword evidence="1" id="KW-0723">Serine/threonine-protein kinase</keyword>
<organism evidence="3 4">
    <name type="scientific">Salipiger aestuarii</name>
    <dbReference type="NCBI Taxonomy" id="568098"/>
    <lineage>
        <taxon>Bacteria</taxon>
        <taxon>Pseudomonadati</taxon>
        <taxon>Pseudomonadota</taxon>
        <taxon>Alphaproteobacteria</taxon>
        <taxon>Rhodobacterales</taxon>
        <taxon>Roseobacteraceae</taxon>
        <taxon>Salipiger</taxon>
    </lineage>
</organism>
<keyword evidence="3" id="KW-0418">Kinase</keyword>
<keyword evidence="4" id="KW-1185">Reference proteome</keyword>
<dbReference type="PANTHER" id="PTHR35526">
    <property type="entry name" value="ANTI-SIGMA-F FACTOR RSBW-RELATED"/>
    <property type="match status" value="1"/>
</dbReference>
<proteinExistence type="predicted"/>
<reference evidence="3 4" key="1">
    <citation type="submission" date="2018-06" db="EMBL/GenBank/DDBJ databases">
        <title>Genomic Encyclopedia of Archaeal and Bacterial Type Strains, Phase II (KMG-II): from individual species to whole genera.</title>
        <authorList>
            <person name="Goeker M."/>
        </authorList>
    </citation>
    <scope>NUCLEOTIDE SEQUENCE [LARGE SCALE GENOMIC DNA]</scope>
    <source>
        <strain evidence="3 4">DSM 22011</strain>
    </source>
</reference>
<evidence type="ECO:0000313" key="3">
    <source>
        <dbReference type="EMBL" id="RAK18806.1"/>
    </source>
</evidence>
<dbReference type="InterPro" id="IPR036890">
    <property type="entry name" value="HATPase_C_sf"/>
</dbReference>
<dbReference type="EMBL" id="QLMG01000011">
    <property type="protein sequence ID" value="RAK18806.1"/>
    <property type="molecule type" value="Genomic_DNA"/>
</dbReference>
<dbReference type="CDD" id="cd16936">
    <property type="entry name" value="HATPase_RsbW-like"/>
    <property type="match status" value="1"/>
</dbReference>
<evidence type="ECO:0000259" key="2">
    <source>
        <dbReference type="Pfam" id="PF13581"/>
    </source>
</evidence>
<dbReference type="SUPFAM" id="SSF55874">
    <property type="entry name" value="ATPase domain of HSP90 chaperone/DNA topoisomerase II/histidine kinase"/>
    <property type="match status" value="1"/>
</dbReference>